<organism evidence="3 4">
    <name type="scientific">[Myrmecia] bisecta</name>
    <dbReference type="NCBI Taxonomy" id="41462"/>
    <lineage>
        <taxon>Eukaryota</taxon>
        <taxon>Viridiplantae</taxon>
        <taxon>Chlorophyta</taxon>
        <taxon>core chlorophytes</taxon>
        <taxon>Trebouxiophyceae</taxon>
        <taxon>Trebouxiales</taxon>
        <taxon>Trebouxiaceae</taxon>
        <taxon>Myrmecia</taxon>
    </lineage>
</organism>
<dbReference type="AlphaFoldDB" id="A0AAW1QET0"/>
<proteinExistence type="predicted"/>
<dbReference type="PANTHER" id="PTHR21549:SF1">
    <property type="entry name" value="COILED-COIL DOMAIN-CONTAINING PROTEIN 148"/>
    <property type="match status" value="1"/>
</dbReference>
<feature type="coiled-coil region" evidence="2">
    <location>
        <begin position="297"/>
        <end position="376"/>
    </location>
</feature>
<keyword evidence="1 2" id="KW-0175">Coiled coil</keyword>
<feature type="coiled-coil region" evidence="2">
    <location>
        <begin position="437"/>
        <end position="471"/>
    </location>
</feature>
<evidence type="ECO:0000256" key="1">
    <source>
        <dbReference type="ARBA" id="ARBA00023054"/>
    </source>
</evidence>
<evidence type="ECO:0000313" key="4">
    <source>
        <dbReference type="Proteomes" id="UP001489004"/>
    </source>
</evidence>
<dbReference type="PANTHER" id="PTHR21549">
    <property type="entry name" value="MUTATED IN BLADDER CANCER 1"/>
    <property type="match status" value="1"/>
</dbReference>
<name>A0AAW1QET0_9CHLO</name>
<keyword evidence="4" id="KW-1185">Reference proteome</keyword>
<accession>A0AAW1QET0</accession>
<sequence>MVSSRRKQAAAEVSGESALAKADKILSFLKAQRQRSSRATAKHQWLLTWQHLQQDRETAEDELVSCMQRMLDTSDSTEAAAAAGLLPGPEQGCAELHSDLFQEVRYFQGGLGALPSAAGRAERVQQLDELQQLRQYLADAFEDLQVEADELARDARLAWRSSSTNSPTPNPDDEAGEMEELIARYPEASPQVAEQLCHACRQLHATYRQQLASWQALASRAAKDASMHSEQQWPPDEHAHFVGIRHVCATETTTGGRAAMYALMAAMMPQRTHSQIVAHDEWYLASKALALRRRELHAAWQRELAALLQRAQAVLQQDAALRASRARSVADRERQADARQKLHAELEQLRVQKHLRQEAEAAEAALQEQAAHAAAEAREVQRLADLARRKALAAVSREAAAEQQRQAEQGAAAAAEELARQAAQLAVVNRARVLYRCERLKARAALREQRLQQAQQDEQRRVQRLDDLRAQVQPHVEVDPARVLAPTQASSASPAKTESVFLPINGFTTQDVLKDQRFKVLEALRKQGMENSEYARHVIATAKPARPARPDTLTTLNCLRPACPHASP</sequence>
<evidence type="ECO:0000256" key="2">
    <source>
        <dbReference type="SAM" id="Coils"/>
    </source>
</evidence>
<evidence type="ECO:0000313" key="3">
    <source>
        <dbReference type="EMBL" id="KAK9819857.1"/>
    </source>
</evidence>
<comment type="caution">
    <text evidence="3">The sequence shown here is derived from an EMBL/GenBank/DDBJ whole genome shotgun (WGS) entry which is preliminary data.</text>
</comment>
<reference evidence="3 4" key="1">
    <citation type="journal article" date="2024" name="Nat. Commun.">
        <title>Phylogenomics reveals the evolutionary origins of lichenization in chlorophyte algae.</title>
        <authorList>
            <person name="Puginier C."/>
            <person name="Libourel C."/>
            <person name="Otte J."/>
            <person name="Skaloud P."/>
            <person name="Haon M."/>
            <person name="Grisel S."/>
            <person name="Petersen M."/>
            <person name="Berrin J.G."/>
            <person name="Delaux P.M."/>
            <person name="Dal Grande F."/>
            <person name="Keller J."/>
        </authorList>
    </citation>
    <scope>NUCLEOTIDE SEQUENCE [LARGE SCALE GENOMIC DNA]</scope>
    <source>
        <strain evidence="3 4">SAG 2043</strain>
    </source>
</reference>
<dbReference type="EMBL" id="JALJOR010000003">
    <property type="protein sequence ID" value="KAK9819857.1"/>
    <property type="molecule type" value="Genomic_DNA"/>
</dbReference>
<evidence type="ECO:0008006" key="5">
    <source>
        <dbReference type="Google" id="ProtNLM"/>
    </source>
</evidence>
<protein>
    <recommendedName>
        <fullName evidence="5">Coiled-coil domain-containing protein 148</fullName>
    </recommendedName>
</protein>
<dbReference type="Proteomes" id="UP001489004">
    <property type="component" value="Unassembled WGS sequence"/>
</dbReference>
<gene>
    <name evidence="3" type="ORF">WJX72_003360</name>
</gene>
<dbReference type="InterPro" id="IPR039902">
    <property type="entry name" value="CCDC148/CCDC112"/>
</dbReference>